<dbReference type="SMART" id="SM00249">
    <property type="entry name" value="PHD"/>
    <property type="match status" value="1"/>
</dbReference>
<name>A0A9N9MZX3_9CUCU</name>
<evidence type="ECO:0008006" key="10">
    <source>
        <dbReference type="Google" id="ProtNLM"/>
    </source>
</evidence>
<feature type="region of interest" description="Disordered" evidence="5">
    <location>
        <begin position="287"/>
        <end position="354"/>
    </location>
</feature>
<protein>
    <recommendedName>
        <fullName evidence="10">SWIM-type domain-containing protein</fullName>
    </recommendedName>
</protein>
<keyword evidence="2 4" id="KW-0863">Zinc-finger</keyword>
<keyword evidence="1" id="KW-0479">Metal-binding</keyword>
<dbReference type="PANTHER" id="PTHR31569:SF4">
    <property type="entry name" value="SWIM-TYPE DOMAIN-CONTAINING PROTEIN"/>
    <property type="match status" value="1"/>
</dbReference>
<dbReference type="InterPro" id="IPR019787">
    <property type="entry name" value="Znf_PHD-finger"/>
</dbReference>
<evidence type="ECO:0000313" key="9">
    <source>
        <dbReference type="Proteomes" id="UP001152799"/>
    </source>
</evidence>
<dbReference type="InterPro" id="IPR011011">
    <property type="entry name" value="Znf_FYVE_PHD"/>
</dbReference>
<dbReference type="InterPro" id="IPR007527">
    <property type="entry name" value="Znf_SWIM"/>
</dbReference>
<dbReference type="PROSITE" id="PS50966">
    <property type="entry name" value="ZF_SWIM"/>
    <property type="match status" value="1"/>
</dbReference>
<dbReference type="SUPFAM" id="SSF57903">
    <property type="entry name" value="FYVE/PHD zinc finger"/>
    <property type="match status" value="1"/>
</dbReference>
<feature type="compositionally biased region" description="Basic and acidic residues" evidence="5">
    <location>
        <begin position="297"/>
        <end position="336"/>
    </location>
</feature>
<dbReference type="Gene3D" id="3.30.40.10">
    <property type="entry name" value="Zinc/RING finger domain, C3HC4 (zinc finger)"/>
    <property type="match status" value="1"/>
</dbReference>
<dbReference type="InterPro" id="IPR019786">
    <property type="entry name" value="Zinc_finger_PHD-type_CS"/>
</dbReference>
<dbReference type="InterPro" id="IPR001965">
    <property type="entry name" value="Znf_PHD"/>
</dbReference>
<reference evidence="8" key="1">
    <citation type="submission" date="2022-01" db="EMBL/GenBank/DDBJ databases">
        <authorList>
            <person name="King R."/>
        </authorList>
    </citation>
    <scope>NUCLEOTIDE SEQUENCE</scope>
</reference>
<dbReference type="PROSITE" id="PS50016">
    <property type="entry name" value="ZF_PHD_2"/>
    <property type="match status" value="1"/>
</dbReference>
<gene>
    <name evidence="8" type="ORF">CEUTPL_LOCUS12564</name>
</gene>
<evidence type="ECO:0000256" key="5">
    <source>
        <dbReference type="SAM" id="MobiDB-lite"/>
    </source>
</evidence>
<evidence type="ECO:0000256" key="4">
    <source>
        <dbReference type="PROSITE-ProRule" id="PRU00325"/>
    </source>
</evidence>
<dbReference type="EMBL" id="OU892284">
    <property type="protein sequence ID" value="CAG9772142.1"/>
    <property type="molecule type" value="Genomic_DNA"/>
</dbReference>
<evidence type="ECO:0000313" key="8">
    <source>
        <dbReference type="EMBL" id="CAG9772142.1"/>
    </source>
</evidence>
<evidence type="ECO:0000256" key="2">
    <source>
        <dbReference type="ARBA" id="ARBA00022771"/>
    </source>
</evidence>
<feature type="domain" description="SWIM-type" evidence="7">
    <location>
        <begin position="139"/>
        <end position="176"/>
    </location>
</feature>
<dbReference type="PANTHER" id="PTHR31569">
    <property type="entry name" value="SWIM-TYPE DOMAIN-CONTAINING PROTEIN"/>
    <property type="match status" value="1"/>
</dbReference>
<organism evidence="8 9">
    <name type="scientific">Ceutorhynchus assimilis</name>
    <name type="common">cabbage seed weevil</name>
    <dbReference type="NCBI Taxonomy" id="467358"/>
    <lineage>
        <taxon>Eukaryota</taxon>
        <taxon>Metazoa</taxon>
        <taxon>Ecdysozoa</taxon>
        <taxon>Arthropoda</taxon>
        <taxon>Hexapoda</taxon>
        <taxon>Insecta</taxon>
        <taxon>Pterygota</taxon>
        <taxon>Neoptera</taxon>
        <taxon>Endopterygota</taxon>
        <taxon>Coleoptera</taxon>
        <taxon>Polyphaga</taxon>
        <taxon>Cucujiformia</taxon>
        <taxon>Curculionidae</taxon>
        <taxon>Ceutorhynchinae</taxon>
        <taxon>Ceutorhynchus</taxon>
    </lineage>
</organism>
<dbReference type="OrthoDB" id="124789at2759"/>
<proteinExistence type="predicted"/>
<dbReference type="Proteomes" id="UP001152799">
    <property type="component" value="Chromosome 8"/>
</dbReference>
<dbReference type="InterPro" id="IPR052579">
    <property type="entry name" value="Zinc_finger_SWIM"/>
</dbReference>
<keyword evidence="9" id="KW-1185">Reference proteome</keyword>
<feature type="domain" description="PHD-type" evidence="6">
    <location>
        <begin position="512"/>
        <end position="573"/>
    </location>
</feature>
<dbReference type="GO" id="GO:0008270">
    <property type="term" value="F:zinc ion binding"/>
    <property type="evidence" value="ECO:0007669"/>
    <property type="project" value="UniProtKB-KW"/>
</dbReference>
<evidence type="ECO:0000259" key="6">
    <source>
        <dbReference type="PROSITE" id="PS50016"/>
    </source>
</evidence>
<keyword evidence="3" id="KW-0862">Zinc</keyword>
<dbReference type="AlphaFoldDB" id="A0A9N9MZX3"/>
<dbReference type="InterPro" id="IPR013083">
    <property type="entry name" value="Znf_RING/FYVE/PHD"/>
</dbReference>
<evidence type="ECO:0000256" key="3">
    <source>
        <dbReference type="ARBA" id="ARBA00022833"/>
    </source>
</evidence>
<dbReference type="PROSITE" id="PS01359">
    <property type="entry name" value="ZF_PHD_1"/>
    <property type="match status" value="1"/>
</dbReference>
<accession>A0A9N9MZX3</accession>
<evidence type="ECO:0000256" key="1">
    <source>
        <dbReference type="ARBA" id="ARBA00022723"/>
    </source>
</evidence>
<evidence type="ECO:0000259" key="7">
    <source>
        <dbReference type="PROSITE" id="PS50966"/>
    </source>
</evidence>
<sequence length="573" mass="66411">MLQELPKSIVDYFDTNWHESREEWSLSNKYMTRSLLNTTNNRIESMNAKIKQIVNRYSKLEQFVEEFMTFIACQHVEHDRKAAHQFHKTPVILFPDDSPEKQYADFLTAYAYKFILKELRAAQYIDIDSAKDYSRGGIFKIGSPIQSTSASNCTCIRKVSMELPCRHMFAVRTELNMDLFDADLCYKRWQKAYYFKTQRVFLSTENDFEQPVRITESRVYQKKILAQHEKFRNMTAALKPLAQLGSEVSGDRYLLRMKNIVDMQTAWEDNEDVVVLKISQFNELKGSNGDENLVDVDGERNCRSESPDRPDTDDRTDRSDPGDGPDRSDSGEESDTHINSSTPGTSKIVEDYSSDEQTTLISRKRKRFSFLDESSSEVEDNVGAPGPSSLKNILREIKVLPVFKPRGRPKGYKNTVIGLPRKPQVYGPKIFRKKTNVEKCSTILKWLVTDDLAERALLGYHLIDEDEIETMPQEITNAIIDDNVNILITKKYFTPDGWKLVQNIIRSKKSQVWECSQCNIDLERTVDADVENRPPEKISIGCDYCLLWYHLHCVGLEQLPKQKNWMCQRCRKK</sequence>